<accession>A0ABX1KEJ0</accession>
<dbReference type="InterPro" id="IPR010852">
    <property type="entry name" value="ABATE"/>
</dbReference>
<name>A0ABX1KEJ0_9MICO</name>
<dbReference type="Gene3D" id="1.10.3300.10">
    <property type="entry name" value="Jann2411-like domain"/>
    <property type="match status" value="1"/>
</dbReference>
<gene>
    <name evidence="2" type="ORF">HF576_08055</name>
</gene>
<evidence type="ECO:0000259" key="1">
    <source>
        <dbReference type="Pfam" id="PF11706"/>
    </source>
</evidence>
<protein>
    <submittedName>
        <fullName evidence="2">CGNR zinc finger domain-containing protein</fullName>
    </submittedName>
</protein>
<dbReference type="Proteomes" id="UP001429745">
    <property type="component" value="Unassembled WGS sequence"/>
</dbReference>
<dbReference type="InterPro" id="IPR021005">
    <property type="entry name" value="Znf_CGNR"/>
</dbReference>
<dbReference type="PANTHER" id="PTHR35525">
    <property type="entry name" value="BLL6575 PROTEIN"/>
    <property type="match status" value="1"/>
</dbReference>
<dbReference type="InterPro" id="IPR023286">
    <property type="entry name" value="ABATE_dom_sf"/>
</dbReference>
<evidence type="ECO:0000313" key="2">
    <source>
        <dbReference type="EMBL" id="NLP83796.1"/>
    </source>
</evidence>
<comment type="caution">
    <text evidence="2">The sequence shown here is derived from an EMBL/GenBank/DDBJ whole genome shotgun (WGS) entry which is preliminary data.</text>
</comment>
<reference evidence="2 3" key="1">
    <citation type="submission" date="2020-04" db="EMBL/GenBank/DDBJ databases">
        <title>CFH 90308 Microbacterium sp.</title>
        <authorList>
            <person name="Nie G."/>
            <person name="Ming H."/>
            <person name="Xia T."/>
        </authorList>
    </citation>
    <scope>NUCLEOTIDE SEQUENCE [LARGE SCALE GENOMIC DNA]</scope>
    <source>
        <strain evidence="2 3">CFH 90308</strain>
    </source>
</reference>
<feature type="domain" description="Zinc finger CGNR" evidence="1">
    <location>
        <begin position="44"/>
        <end position="85"/>
    </location>
</feature>
<keyword evidence="3" id="KW-1185">Reference proteome</keyword>
<evidence type="ECO:0000313" key="3">
    <source>
        <dbReference type="Proteomes" id="UP001429745"/>
    </source>
</evidence>
<dbReference type="Pfam" id="PF11706">
    <property type="entry name" value="zf-CGNR"/>
    <property type="match status" value="1"/>
</dbReference>
<dbReference type="SUPFAM" id="SSF160904">
    <property type="entry name" value="Jann2411-like"/>
    <property type="match status" value="1"/>
</dbReference>
<dbReference type="EMBL" id="JABACI010000002">
    <property type="protein sequence ID" value="NLP83796.1"/>
    <property type="molecule type" value="Genomic_DNA"/>
</dbReference>
<proteinExistence type="predicted"/>
<sequence length="97" mass="10898">MGQATPTLDGNHLSWAWESGSPRDALSELVASAVDLLRDHPAGRLKECPSCGFVFLDTTRNGSRRWCSMEDCGTEEKMRRYIAKRAETRVRPMSPSR</sequence>
<dbReference type="PANTHER" id="PTHR35525:SF3">
    <property type="entry name" value="BLL6575 PROTEIN"/>
    <property type="match status" value="1"/>
</dbReference>
<organism evidence="2 3">
    <name type="scientific">Microbacterium salsuginis</name>
    <dbReference type="NCBI Taxonomy" id="2722803"/>
    <lineage>
        <taxon>Bacteria</taxon>
        <taxon>Bacillati</taxon>
        <taxon>Actinomycetota</taxon>
        <taxon>Actinomycetes</taxon>
        <taxon>Micrococcales</taxon>
        <taxon>Microbacteriaceae</taxon>
        <taxon>Microbacterium</taxon>
    </lineage>
</organism>